<dbReference type="Proteomes" id="UP000694044">
    <property type="component" value="Unassembled WGS sequence"/>
</dbReference>
<dbReference type="AlphaFoldDB" id="A0A8T1VGC1"/>
<protein>
    <submittedName>
        <fullName evidence="1">Uncharacterized protein</fullName>
    </submittedName>
</protein>
<sequence>MVEATRAPIPGARTKPTWPVGVFHMEIGLDGVAGNVNILGASSTLLQKEDVSNTEEADFARSLAARVKLELEVSAMVTAGVNDARNLDARSMRSKEESALHTVGGFNVRTLIAEKQSRPRVDAIHMVTPSSVPILGVRGVQRQGGIVLSTVAVEGEQRCDERVH</sequence>
<comment type="caution">
    <text evidence="1">The sequence shown here is derived from an EMBL/GenBank/DDBJ whole genome shotgun (WGS) entry which is preliminary data.</text>
</comment>
<gene>
    <name evidence="1" type="ORF">PHYPSEUDO_007869</name>
</gene>
<proteinExistence type="predicted"/>
<keyword evidence="2" id="KW-1185">Reference proteome</keyword>
<evidence type="ECO:0000313" key="1">
    <source>
        <dbReference type="EMBL" id="KAG7379996.1"/>
    </source>
</evidence>
<accession>A0A8T1VGC1</accession>
<organism evidence="1 2">
    <name type="scientific">Phytophthora pseudosyringae</name>
    <dbReference type="NCBI Taxonomy" id="221518"/>
    <lineage>
        <taxon>Eukaryota</taxon>
        <taxon>Sar</taxon>
        <taxon>Stramenopiles</taxon>
        <taxon>Oomycota</taxon>
        <taxon>Peronosporomycetes</taxon>
        <taxon>Peronosporales</taxon>
        <taxon>Peronosporaceae</taxon>
        <taxon>Phytophthora</taxon>
    </lineage>
</organism>
<evidence type="ECO:0000313" key="2">
    <source>
        <dbReference type="Proteomes" id="UP000694044"/>
    </source>
</evidence>
<dbReference type="EMBL" id="JAGDFM010000317">
    <property type="protein sequence ID" value="KAG7379996.1"/>
    <property type="molecule type" value="Genomic_DNA"/>
</dbReference>
<reference evidence="1" key="1">
    <citation type="submission" date="2021-02" db="EMBL/GenBank/DDBJ databases">
        <authorList>
            <person name="Palmer J.M."/>
        </authorList>
    </citation>
    <scope>NUCLEOTIDE SEQUENCE</scope>
    <source>
        <strain evidence="1">SCRP734</strain>
    </source>
</reference>
<name>A0A8T1VGC1_9STRA</name>